<organism evidence="1 2">
    <name type="scientific">Cyclobacterium lianum</name>
    <dbReference type="NCBI Taxonomy" id="388280"/>
    <lineage>
        <taxon>Bacteria</taxon>
        <taxon>Pseudomonadati</taxon>
        <taxon>Bacteroidota</taxon>
        <taxon>Cytophagia</taxon>
        <taxon>Cytophagales</taxon>
        <taxon>Cyclobacteriaceae</taxon>
        <taxon>Cyclobacterium</taxon>
    </lineage>
</organism>
<keyword evidence="2" id="KW-1185">Reference proteome</keyword>
<sequence>MNKLADPNTCCLKFILFYILLSAKKISDQGLILLYYLNDRFMFLADIYNSEETFKNLNILSELHHFCDKKY</sequence>
<name>A0A1M7PVQ5_9BACT</name>
<dbReference type="EMBL" id="FRCY01000011">
    <property type="protein sequence ID" value="SHN21664.1"/>
    <property type="molecule type" value="Genomic_DNA"/>
</dbReference>
<dbReference type="AlphaFoldDB" id="A0A1M7PVQ5"/>
<protein>
    <submittedName>
        <fullName evidence="1">Uncharacterized protein</fullName>
    </submittedName>
</protein>
<accession>A0A1M7PVQ5</accession>
<gene>
    <name evidence="1" type="ORF">SAMN04488057_11129</name>
</gene>
<proteinExistence type="predicted"/>
<reference evidence="1 2" key="1">
    <citation type="submission" date="2016-11" db="EMBL/GenBank/DDBJ databases">
        <authorList>
            <person name="Jaros S."/>
            <person name="Januszkiewicz K."/>
            <person name="Wedrychowicz H."/>
        </authorList>
    </citation>
    <scope>NUCLEOTIDE SEQUENCE [LARGE SCALE GENOMIC DNA]</scope>
    <source>
        <strain evidence="1 2">CGMCC 1.6102</strain>
    </source>
</reference>
<evidence type="ECO:0000313" key="2">
    <source>
        <dbReference type="Proteomes" id="UP000184513"/>
    </source>
</evidence>
<dbReference type="STRING" id="388280.SAMN04488057_11129"/>
<evidence type="ECO:0000313" key="1">
    <source>
        <dbReference type="EMBL" id="SHN21664.1"/>
    </source>
</evidence>
<dbReference type="Proteomes" id="UP000184513">
    <property type="component" value="Unassembled WGS sequence"/>
</dbReference>